<feature type="transmembrane region" description="Helical" evidence="2">
    <location>
        <begin position="28"/>
        <end position="50"/>
    </location>
</feature>
<feature type="transmembrane region" description="Helical" evidence="2">
    <location>
        <begin position="325"/>
        <end position="346"/>
    </location>
</feature>
<feature type="transmembrane region" description="Helical" evidence="2">
    <location>
        <begin position="358"/>
        <end position="379"/>
    </location>
</feature>
<reference evidence="3 4" key="1">
    <citation type="submission" date="2015-06" db="EMBL/GenBank/DDBJ databases">
        <authorList>
            <person name="Ju K.-S."/>
            <person name="Doroghazi J.R."/>
            <person name="Metcalf W.W."/>
        </authorList>
    </citation>
    <scope>NUCLEOTIDE SEQUENCE [LARGE SCALE GENOMIC DNA]</scope>
    <source>
        <strain evidence="3 4">NRRL 3414</strain>
    </source>
</reference>
<sequence length="413" mass="42931">MTAHPVSRDLTSEPTGVPEPGGVRPATVFGATTASNLVGMGGNLALSVWVLHETDSFALSSALFGCQWLLPLIWPAGIAHFTTGRRPAAVAAGSEWAGAVLSLALLGSVAFRCVPLVLVLVTVRGFCDALTRTAASLVFKLGGAPAEEVERNVSRLEFWRIVGTSAAGVLFSLVGERTATAAFLVAAGAVLAATGGVYARAAALTDRPVAEPPGRTSGMAALRASLRAQPMARMWLWQLGLVAAFQGLHNAIRIAYPQQQLGEGVAGVGVVSAVSTVGVLCGGWLASREQVVRRLKSVPGPLLVAVVGAVASGAVFLPLAVPSYALYFVFMVLFETVFMMFNLRVVTATEQEHASSLLGFRSTLLGGSTLAGLAVTSLLLTWLSAAWSTAAVIMVIAALSWLLARPRTPTETE</sequence>
<evidence type="ECO:0008006" key="5">
    <source>
        <dbReference type="Google" id="ProtNLM"/>
    </source>
</evidence>
<feature type="transmembrane region" description="Helical" evidence="2">
    <location>
        <begin position="385"/>
        <end position="404"/>
    </location>
</feature>
<dbReference type="Proteomes" id="UP000037432">
    <property type="component" value="Unassembled WGS sequence"/>
</dbReference>
<keyword evidence="2" id="KW-0472">Membrane</keyword>
<feature type="transmembrane region" description="Helical" evidence="2">
    <location>
        <begin position="57"/>
        <end position="76"/>
    </location>
</feature>
<dbReference type="OrthoDB" id="9999895at2"/>
<feature type="compositionally biased region" description="Basic and acidic residues" evidence="1">
    <location>
        <begin position="1"/>
        <end position="11"/>
    </location>
</feature>
<evidence type="ECO:0000256" key="2">
    <source>
        <dbReference type="SAM" id="Phobius"/>
    </source>
</evidence>
<evidence type="ECO:0000313" key="3">
    <source>
        <dbReference type="EMBL" id="KMS67485.1"/>
    </source>
</evidence>
<feature type="transmembrane region" description="Helical" evidence="2">
    <location>
        <begin position="96"/>
        <end position="123"/>
    </location>
</feature>
<dbReference type="Gene3D" id="1.20.1250.20">
    <property type="entry name" value="MFS general substrate transporter like domains"/>
    <property type="match status" value="1"/>
</dbReference>
<keyword evidence="2" id="KW-1133">Transmembrane helix</keyword>
<dbReference type="SUPFAM" id="SSF103473">
    <property type="entry name" value="MFS general substrate transporter"/>
    <property type="match status" value="1"/>
</dbReference>
<evidence type="ECO:0000313" key="4">
    <source>
        <dbReference type="Proteomes" id="UP000037432"/>
    </source>
</evidence>
<keyword evidence="2" id="KW-0812">Transmembrane</keyword>
<gene>
    <name evidence="3" type="ORF">ACM01_42580</name>
</gene>
<name>A0A0J8BPH4_STRVR</name>
<feature type="transmembrane region" description="Helical" evidence="2">
    <location>
        <begin position="264"/>
        <end position="286"/>
    </location>
</feature>
<organism evidence="3 4">
    <name type="scientific">Streptomyces viridochromogenes</name>
    <dbReference type="NCBI Taxonomy" id="1938"/>
    <lineage>
        <taxon>Bacteria</taxon>
        <taxon>Bacillati</taxon>
        <taxon>Actinomycetota</taxon>
        <taxon>Actinomycetes</taxon>
        <taxon>Kitasatosporales</taxon>
        <taxon>Streptomycetaceae</taxon>
        <taxon>Streptomyces</taxon>
    </lineage>
</organism>
<accession>A0A0J8BPH4</accession>
<feature type="transmembrane region" description="Helical" evidence="2">
    <location>
        <begin position="298"/>
        <end position="319"/>
    </location>
</feature>
<protein>
    <recommendedName>
        <fullName evidence="5">MFS transporter</fullName>
    </recommendedName>
</protein>
<dbReference type="PATRIC" id="fig|1938.3.peg.10137"/>
<comment type="caution">
    <text evidence="3">The sequence shown here is derived from an EMBL/GenBank/DDBJ whole genome shotgun (WGS) entry which is preliminary data.</text>
</comment>
<dbReference type="AlphaFoldDB" id="A0A0J8BPH4"/>
<dbReference type="InterPro" id="IPR036259">
    <property type="entry name" value="MFS_trans_sf"/>
</dbReference>
<feature type="region of interest" description="Disordered" evidence="1">
    <location>
        <begin position="1"/>
        <end position="24"/>
    </location>
</feature>
<dbReference type="RefSeq" id="WP_048586876.1">
    <property type="nucleotide sequence ID" value="NZ_LFNT01000102.1"/>
</dbReference>
<proteinExistence type="predicted"/>
<feature type="transmembrane region" description="Helical" evidence="2">
    <location>
        <begin position="181"/>
        <end position="199"/>
    </location>
</feature>
<dbReference type="EMBL" id="LFNT01000102">
    <property type="protein sequence ID" value="KMS67485.1"/>
    <property type="molecule type" value="Genomic_DNA"/>
</dbReference>
<evidence type="ECO:0000256" key="1">
    <source>
        <dbReference type="SAM" id="MobiDB-lite"/>
    </source>
</evidence>